<dbReference type="EMBL" id="UYWY01021327">
    <property type="protein sequence ID" value="VDM43894.1"/>
    <property type="molecule type" value="Genomic_DNA"/>
</dbReference>
<evidence type="ECO:0000313" key="3">
    <source>
        <dbReference type="Proteomes" id="UP000050794"/>
    </source>
</evidence>
<proteinExistence type="predicted"/>
<reference evidence="2 3" key="2">
    <citation type="submission" date="2018-11" db="EMBL/GenBank/DDBJ databases">
        <authorList>
            <consortium name="Pathogen Informatics"/>
        </authorList>
    </citation>
    <scope>NUCLEOTIDE SEQUENCE [LARGE SCALE GENOMIC DNA]</scope>
</reference>
<keyword evidence="3" id="KW-1185">Reference proteome</keyword>
<dbReference type="Proteomes" id="UP000050794">
    <property type="component" value="Unassembled WGS sequence"/>
</dbReference>
<evidence type="ECO:0000313" key="4">
    <source>
        <dbReference type="WBParaSite" id="TCNE_0001257401-mRNA-1"/>
    </source>
</evidence>
<sequence length="69" mass="7109">MLTILMTSRLSDRVTATRQLDDHGGVMQPLMLAGSAVQLEGAVKGAKENGGGGSHRAVRSAQYAPATAT</sequence>
<reference evidence="4" key="1">
    <citation type="submission" date="2016-06" db="UniProtKB">
        <authorList>
            <consortium name="WormBaseParasite"/>
        </authorList>
    </citation>
    <scope>IDENTIFICATION</scope>
</reference>
<feature type="region of interest" description="Disordered" evidence="1">
    <location>
        <begin position="46"/>
        <end position="69"/>
    </location>
</feature>
<dbReference type="AlphaFoldDB" id="A0A183UVQ4"/>
<gene>
    <name evidence="2" type="ORF">TCNE_LOCUS12573</name>
</gene>
<evidence type="ECO:0000256" key="1">
    <source>
        <dbReference type="SAM" id="MobiDB-lite"/>
    </source>
</evidence>
<dbReference type="WBParaSite" id="TCNE_0001257401-mRNA-1">
    <property type="protein sequence ID" value="TCNE_0001257401-mRNA-1"/>
    <property type="gene ID" value="TCNE_0001257401"/>
</dbReference>
<protein>
    <submittedName>
        <fullName evidence="4">Single-stranded DNA-binding protein</fullName>
    </submittedName>
</protein>
<organism evidence="3 4">
    <name type="scientific">Toxocara canis</name>
    <name type="common">Canine roundworm</name>
    <dbReference type="NCBI Taxonomy" id="6265"/>
    <lineage>
        <taxon>Eukaryota</taxon>
        <taxon>Metazoa</taxon>
        <taxon>Ecdysozoa</taxon>
        <taxon>Nematoda</taxon>
        <taxon>Chromadorea</taxon>
        <taxon>Rhabditida</taxon>
        <taxon>Spirurina</taxon>
        <taxon>Ascaridomorpha</taxon>
        <taxon>Ascaridoidea</taxon>
        <taxon>Toxocaridae</taxon>
        <taxon>Toxocara</taxon>
    </lineage>
</organism>
<evidence type="ECO:0000313" key="2">
    <source>
        <dbReference type="EMBL" id="VDM43894.1"/>
    </source>
</evidence>
<accession>A0A183UVQ4</accession>
<name>A0A183UVQ4_TOXCA</name>